<evidence type="ECO:0000313" key="2">
    <source>
        <dbReference type="Proteomes" id="UP001159363"/>
    </source>
</evidence>
<reference evidence="1 2" key="1">
    <citation type="submission" date="2023-02" db="EMBL/GenBank/DDBJ databases">
        <title>LHISI_Scaffold_Assembly.</title>
        <authorList>
            <person name="Stuart O.P."/>
            <person name="Cleave R."/>
            <person name="Magrath M.J.L."/>
            <person name="Mikheyev A.S."/>
        </authorList>
    </citation>
    <scope>NUCLEOTIDE SEQUENCE [LARGE SCALE GENOMIC DNA]</scope>
    <source>
        <strain evidence="1">Daus_M_001</strain>
        <tissue evidence="1">Leg muscle</tissue>
    </source>
</reference>
<accession>A0ABQ9G7X4</accession>
<gene>
    <name evidence="1" type="ORF">PR048_029884</name>
</gene>
<name>A0ABQ9G7X4_9NEOP</name>
<dbReference type="Proteomes" id="UP001159363">
    <property type="component" value="Chromosome 13"/>
</dbReference>
<protein>
    <recommendedName>
        <fullName evidence="3">Tesmin/TSO1-like CXC domain-containing protein</fullName>
    </recommendedName>
</protein>
<sequence length="178" mass="19468">MRNVTNVFNSPESTKEEVCAAGEKFVIALYGRINVNSLDELRVIQYTRSIAKQPVAVAFELAILPPTSAACAENSLRTYNQVQQWRDNISLNPVNWGWKLAGGFLVPILTSQAPAPESLLRLISCGCKTGCGYRCECRCAGLTCSTMCGHCRGGSCMNKKIQDFHGSDDEDDPEEATL</sequence>
<comment type="caution">
    <text evidence="1">The sequence shown here is derived from an EMBL/GenBank/DDBJ whole genome shotgun (WGS) entry which is preliminary data.</text>
</comment>
<keyword evidence="2" id="KW-1185">Reference proteome</keyword>
<organism evidence="1 2">
    <name type="scientific">Dryococelus australis</name>
    <dbReference type="NCBI Taxonomy" id="614101"/>
    <lineage>
        <taxon>Eukaryota</taxon>
        <taxon>Metazoa</taxon>
        <taxon>Ecdysozoa</taxon>
        <taxon>Arthropoda</taxon>
        <taxon>Hexapoda</taxon>
        <taxon>Insecta</taxon>
        <taxon>Pterygota</taxon>
        <taxon>Neoptera</taxon>
        <taxon>Polyneoptera</taxon>
        <taxon>Phasmatodea</taxon>
        <taxon>Verophasmatodea</taxon>
        <taxon>Anareolatae</taxon>
        <taxon>Phasmatidae</taxon>
        <taxon>Eurycanthinae</taxon>
        <taxon>Dryococelus</taxon>
    </lineage>
</organism>
<evidence type="ECO:0008006" key="3">
    <source>
        <dbReference type="Google" id="ProtNLM"/>
    </source>
</evidence>
<evidence type="ECO:0000313" key="1">
    <source>
        <dbReference type="EMBL" id="KAJ8868368.1"/>
    </source>
</evidence>
<proteinExistence type="predicted"/>
<dbReference type="EMBL" id="JARBHB010000014">
    <property type="protein sequence ID" value="KAJ8868368.1"/>
    <property type="molecule type" value="Genomic_DNA"/>
</dbReference>